<dbReference type="Proteomes" id="UP000037696">
    <property type="component" value="Unassembled WGS sequence"/>
</dbReference>
<evidence type="ECO:0000313" key="2">
    <source>
        <dbReference type="Proteomes" id="UP000037696"/>
    </source>
</evidence>
<dbReference type="AlphaFoldDB" id="A0A0M8PJL7"/>
<protein>
    <submittedName>
        <fullName evidence="1">Uncharacterized protein</fullName>
    </submittedName>
</protein>
<accession>A0A0M8PJL7</accession>
<reference evidence="1 2" key="1">
    <citation type="submission" date="2015-08" db="EMBL/GenBank/DDBJ databases">
        <title>Genome sequencing of Penicillium nordicum.</title>
        <authorList>
            <person name="Nguyen H.D."/>
            <person name="Seifert K.A."/>
        </authorList>
    </citation>
    <scope>NUCLEOTIDE SEQUENCE [LARGE SCALE GENOMIC DNA]</scope>
    <source>
        <strain evidence="1 2">DAOMC 185683</strain>
    </source>
</reference>
<keyword evidence="2" id="KW-1185">Reference proteome</keyword>
<comment type="caution">
    <text evidence="1">The sequence shown here is derived from an EMBL/GenBank/DDBJ whole genome shotgun (WGS) entry which is preliminary data.</text>
</comment>
<organism evidence="1 2">
    <name type="scientific">Penicillium nordicum</name>
    <dbReference type="NCBI Taxonomy" id="229535"/>
    <lineage>
        <taxon>Eukaryota</taxon>
        <taxon>Fungi</taxon>
        <taxon>Dikarya</taxon>
        <taxon>Ascomycota</taxon>
        <taxon>Pezizomycotina</taxon>
        <taxon>Eurotiomycetes</taxon>
        <taxon>Eurotiomycetidae</taxon>
        <taxon>Eurotiales</taxon>
        <taxon>Aspergillaceae</taxon>
        <taxon>Penicillium</taxon>
    </lineage>
</organism>
<proteinExistence type="predicted"/>
<evidence type="ECO:0000313" key="1">
    <source>
        <dbReference type="EMBL" id="KOS49020.1"/>
    </source>
</evidence>
<name>A0A0M8PJL7_9EURO</name>
<dbReference type="EMBL" id="LHQQ01000001">
    <property type="protein sequence ID" value="KOS49020.1"/>
    <property type="molecule type" value="Genomic_DNA"/>
</dbReference>
<sequence>MVPLLLIEWVSYGHHSALRDLTCDHYQLMLLQPVLIMTPTLCIRSKDMQHKSWMIFSWGIRAFGLCEDPQRNFTKPQRYHDQATGAI</sequence>
<gene>
    <name evidence="1" type="ORF">ACN38_g66</name>
</gene>